<evidence type="ECO:0000256" key="2">
    <source>
        <dbReference type="SAM" id="Phobius"/>
    </source>
</evidence>
<dbReference type="PANTHER" id="PTHR36381">
    <property type="entry name" value="ETHYLENE-REGULATED TRANSCRIPT 2 (ERT2)"/>
    <property type="match status" value="1"/>
</dbReference>
<gene>
    <name evidence="3" type="ORF">Cni_G24138</name>
</gene>
<feature type="transmembrane region" description="Helical" evidence="2">
    <location>
        <begin position="373"/>
        <end position="400"/>
    </location>
</feature>
<proteinExistence type="predicted"/>
<evidence type="ECO:0000313" key="4">
    <source>
        <dbReference type="Proteomes" id="UP001327560"/>
    </source>
</evidence>
<reference evidence="3 4" key="1">
    <citation type="submission" date="2023-10" db="EMBL/GenBank/DDBJ databases">
        <title>Chromosome-scale genome assembly provides insights into flower coloration mechanisms of Canna indica.</title>
        <authorList>
            <person name="Li C."/>
        </authorList>
    </citation>
    <scope>NUCLEOTIDE SEQUENCE [LARGE SCALE GENOMIC DNA]</scope>
    <source>
        <tissue evidence="3">Flower</tissue>
    </source>
</reference>
<name>A0AAQ3KUE5_9LILI</name>
<evidence type="ECO:0008006" key="5">
    <source>
        <dbReference type="Google" id="ProtNLM"/>
    </source>
</evidence>
<organism evidence="3 4">
    <name type="scientific">Canna indica</name>
    <name type="common">Indian-shot</name>
    <dbReference type="NCBI Taxonomy" id="4628"/>
    <lineage>
        <taxon>Eukaryota</taxon>
        <taxon>Viridiplantae</taxon>
        <taxon>Streptophyta</taxon>
        <taxon>Embryophyta</taxon>
        <taxon>Tracheophyta</taxon>
        <taxon>Spermatophyta</taxon>
        <taxon>Magnoliopsida</taxon>
        <taxon>Liliopsida</taxon>
        <taxon>Zingiberales</taxon>
        <taxon>Cannaceae</taxon>
        <taxon>Canna</taxon>
    </lineage>
</organism>
<dbReference type="EMBL" id="CP136896">
    <property type="protein sequence ID" value="WOL15357.1"/>
    <property type="molecule type" value="Genomic_DNA"/>
</dbReference>
<feature type="compositionally biased region" description="Basic residues" evidence="1">
    <location>
        <begin position="54"/>
        <end position="71"/>
    </location>
</feature>
<protein>
    <recommendedName>
        <fullName evidence="5">Transmembrane protein</fullName>
    </recommendedName>
</protein>
<accession>A0AAQ3KUE5</accession>
<keyword evidence="2" id="KW-1133">Transmembrane helix</keyword>
<feature type="transmembrane region" description="Helical" evidence="2">
    <location>
        <begin position="163"/>
        <end position="185"/>
    </location>
</feature>
<sequence>MPNPWNKPPQCGVGVGGGGGSVSRLLSGLRSDRGGSLVVQTGFPTSLADLIVKNRGRLKKPSRKKQQAKKKLASDPVSAAPDPIAAAAVAPDPIATAVLPLLDGGPRPGAASFVDPVQAVECDSSSTFASTETKTRGFGVVFGLLLVITLAMVILAIERKKLVAGIVLSAFALWLLDSIGLRIGINNPCSDAKRRLNSVVGGWNLDGRGMVSPIREIGGDSCSDSVISESSSLESVDSDQAREVLFQRNYFVATGKDLLEHDIGSKGNSKAKKLFRKLVPKKFRVSKDAKDGEEDLIPELSERGVFARITEIEEEEEEATDADDDDNNADAALSSADALLINTSHKFIDHEKGDVGIIQKNVGVVKSRSSQQLVFCVVVLLGLLGGKSVALVLTLSGFLFHKSIKSLRKKDRDLAV</sequence>
<dbReference type="PANTHER" id="PTHR36381:SF1">
    <property type="entry name" value="ETHYLENE-REGULATED TRANSCRIPT 2 (ERT2)"/>
    <property type="match status" value="1"/>
</dbReference>
<feature type="region of interest" description="Disordered" evidence="1">
    <location>
        <begin position="54"/>
        <end position="78"/>
    </location>
</feature>
<evidence type="ECO:0000256" key="1">
    <source>
        <dbReference type="SAM" id="MobiDB-lite"/>
    </source>
</evidence>
<keyword evidence="4" id="KW-1185">Reference proteome</keyword>
<dbReference type="Proteomes" id="UP001327560">
    <property type="component" value="Chromosome 7"/>
</dbReference>
<keyword evidence="2" id="KW-0472">Membrane</keyword>
<evidence type="ECO:0000313" key="3">
    <source>
        <dbReference type="EMBL" id="WOL15357.1"/>
    </source>
</evidence>
<keyword evidence="2" id="KW-0812">Transmembrane</keyword>
<feature type="region of interest" description="Disordered" evidence="1">
    <location>
        <begin position="1"/>
        <end position="27"/>
    </location>
</feature>
<dbReference type="AlphaFoldDB" id="A0AAQ3KUE5"/>
<feature type="transmembrane region" description="Helical" evidence="2">
    <location>
        <begin position="138"/>
        <end position="157"/>
    </location>
</feature>